<evidence type="ECO:0000256" key="4">
    <source>
        <dbReference type="ARBA" id="ARBA00022837"/>
    </source>
</evidence>
<proteinExistence type="inferred from homology"/>
<protein>
    <submittedName>
        <fullName evidence="6">Archease</fullName>
    </submittedName>
</protein>
<evidence type="ECO:0000256" key="3">
    <source>
        <dbReference type="ARBA" id="ARBA00022723"/>
    </source>
</evidence>
<evidence type="ECO:0000256" key="1">
    <source>
        <dbReference type="ARBA" id="ARBA00007963"/>
    </source>
</evidence>
<dbReference type="Proteomes" id="UP000798046">
    <property type="component" value="Unassembled WGS sequence"/>
</dbReference>
<dbReference type="Pfam" id="PF01951">
    <property type="entry name" value="Archease"/>
    <property type="match status" value="1"/>
</dbReference>
<evidence type="ECO:0000259" key="5">
    <source>
        <dbReference type="Pfam" id="PF01951"/>
    </source>
</evidence>
<dbReference type="InterPro" id="IPR036820">
    <property type="entry name" value="Archease_dom_sf"/>
</dbReference>
<dbReference type="PANTHER" id="PTHR12682:SF11">
    <property type="entry name" value="PROTEIN ARCHEASE"/>
    <property type="match status" value="1"/>
</dbReference>
<dbReference type="Gene3D" id="3.55.10.10">
    <property type="entry name" value="Archease domain"/>
    <property type="match status" value="1"/>
</dbReference>
<evidence type="ECO:0000256" key="2">
    <source>
        <dbReference type="ARBA" id="ARBA00022694"/>
    </source>
</evidence>
<name>A0ABQ6TTB8_9BACT</name>
<organism evidence="6 7">
    <name type="scientific">Oryzomonas sagensis</name>
    <dbReference type="NCBI Taxonomy" id="2603857"/>
    <lineage>
        <taxon>Bacteria</taxon>
        <taxon>Pseudomonadati</taxon>
        <taxon>Thermodesulfobacteriota</taxon>
        <taxon>Desulfuromonadia</taxon>
        <taxon>Geobacterales</taxon>
        <taxon>Geobacteraceae</taxon>
        <taxon>Oryzomonas</taxon>
    </lineage>
</organism>
<keyword evidence="3" id="KW-0479">Metal-binding</keyword>
<gene>
    <name evidence="6" type="ORF">F6V30_06370</name>
</gene>
<keyword evidence="4" id="KW-0106">Calcium</keyword>
<evidence type="ECO:0000313" key="7">
    <source>
        <dbReference type="Proteomes" id="UP000798046"/>
    </source>
</evidence>
<accession>A0ABQ6TTB8</accession>
<dbReference type="SUPFAM" id="SSF69819">
    <property type="entry name" value="MTH1598-like"/>
    <property type="match status" value="1"/>
</dbReference>
<dbReference type="InterPro" id="IPR023572">
    <property type="entry name" value="Archease_dom"/>
</dbReference>
<dbReference type="PANTHER" id="PTHR12682">
    <property type="entry name" value="ARCHEASE"/>
    <property type="match status" value="1"/>
</dbReference>
<keyword evidence="2" id="KW-0819">tRNA processing</keyword>
<comment type="similarity">
    <text evidence="1">Belongs to the archease family.</text>
</comment>
<dbReference type="RefSeq" id="WP_151155968.1">
    <property type="nucleotide sequence ID" value="NZ_VZRA01000001.1"/>
</dbReference>
<reference evidence="6 7" key="1">
    <citation type="journal article" date="2020" name="Microorganisms">
        <title>Description of Three Novel Members in the Family Geobacteraceae, Oryzomonas japonicum gen. nov., sp. nov., Oryzomonas sagensis sp. nov., and Oryzomonas ruber sp. nov.</title>
        <authorList>
            <person name="Xu Z."/>
            <person name="Masuda Y."/>
            <person name="Hayakawa C."/>
            <person name="Ushijima N."/>
            <person name="Kawano K."/>
            <person name="Shiratori Y."/>
            <person name="Senoo K."/>
            <person name="Itoh H."/>
        </authorList>
    </citation>
    <scope>NUCLEOTIDE SEQUENCE [LARGE SCALE GENOMIC DNA]</scope>
    <source>
        <strain evidence="6 7">Red100</strain>
    </source>
</reference>
<evidence type="ECO:0000313" key="6">
    <source>
        <dbReference type="EMBL" id="KAB0672185.1"/>
    </source>
</evidence>
<dbReference type="EMBL" id="VZRA01000001">
    <property type="protein sequence ID" value="KAB0672185.1"/>
    <property type="molecule type" value="Genomic_DNA"/>
</dbReference>
<sequence length="143" mass="16201">MPYRFLDDIATADVAFEAWGATREELFAAGADALLRTMVHDPKVVERREEQAVTVDDADLDLLLFSFLQELVFLKDARRLLLHPEKVRIAEEGGRFRLDAVLRGEGIDRQRHPLVVDVKAVTLHRLRVACEAGVWRAVVVLDV</sequence>
<feature type="domain" description="Archease" evidence="5">
    <location>
        <begin position="3"/>
        <end position="143"/>
    </location>
</feature>
<comment type="caution">
    <text evidence="6">The sequence shown here is derived from an EMBL/GenBank/DDBJ whole genome shotgun (WGS) entry which is preliminary data.</text>
</comment>
<dbReference type="InterPro" id="IPR002804">
    <property type="entry name" value="Archease"/>
</dbReference>
<keyword evidence="7" id="KW-1185">Reference proteome</keyword>